<gene>
    <name evidence="1" type="ORF">WJX72_012458</name>
</gene>
<dbReference type="PROSITE" id="PS51318">
    <property type="entry name" value="TAT"/>
    <property type="match status" value="1"/>
</dbReference>
<reference evidence="1 2" key="1">
    <citation type="journal article" date="2024" name="Nat. Commun.">
        <title>Phylogenomics reveals the evolutionary origins of lichenization in chlorophyte algae.</title>
        <authorList>
            <person name="Puginier C."/>
            <person name="Libourel C."/>
            <person name="Otte J."/>
            <person name="Skaloud P."/>
            <person name="Haon M."/>
            <person name="Grisel S."/>
            <person name="Petersen M."/>
            <person name="Berrin J.G."/>
            <person name="Delaux P.M."/>
            <person name="Dal Grande F."/>
            <person name="Keller J."/>
        </authorList>
    </citation>
    <scope>NUCLEOTIDE SEQUENCE [LARGE SCALE GENOMIC DNA]</scope>
    <source>
        <strain evidence="1 2">SAG 2043</strain>
    </source>
</reference>
<protein>
    <submittedName>
        <fullName evidence="1">Uncharacterized protein</fullName>
    </submittedName>
</protein>
<name>A0AAW1PLG5_9CHLO</name>
<dbReference type="EMBL" id="JALJOR010000011">
    <property type="protein sequence ID" value="KAK9809270.1"/>
    <property type="molecule type" value="Genomic_DNA"/>
</dbReference>
<proteinExistence type="predicted"/>
<dbReference type="PANTHER" id="PTHR34801:SF2">
    <property type="entry name" value="EXPRESSED PROTEIN"/>
    <property type="match status" value="1"/>
</dbReference>
<keyword evidence="2" id="KW-1185">Reference proteome</keyword>
<dbReference type="PANTHER" id="PTHR34801">
    <property type="entry name" value="EXPRESSED PROTEIN"/>
    <property type="match status" value="1"/>
</dbReference>
<evidence type="ECO:0000313" key="2">
    <source>
        <dbReference type="Proteomes" id="UP001489004"/>
    </source>
</evidence>
<evidence type="ECO:0000313" key="1">
    <source>
        <dbReference type="EMBL" id="KAK9809270.1"/>
    </source>
</evidence>
<dbReference type="Proteomes" id="UP001489004">
    <property type="component" value="Unassembled WGS sequence"/>
</dbReference>
<accession>A0AAW1PLG5</accession>
<sequence>MLPSSGLRSLLSDCTARSQNVRTDCVSRSACLASTGTRAPTAAKLDASRRAVLKWGGAAAVLALAAQQPALAVEAAGPQVGSCTDCIGEVEGTLNACALNAQSCISTQNDDELHFVAPWQYDEDREKAISHLIDVATGGSYDPGASQDPFGISPTDAAAYILGGVGAVVTGRDLPEQPKRRRASQADSKAFDGKLLDRHTTADGTEYIRIAFSAGQDGKERAGGLIDAEFLFPVGDNIVDLRASSRQVNRDLAENVSNGFSLSFSSGVSFDSNTARRRLERLRKALRWEAAAVITDFDPKFNNSQLLWFEKLYKPLEKLYVR</sequence>
<dbReference type="InterPro" id="IPR006311">
    <property type="entry name" value="TAT_signal"/>
</dbReference>
<comment type="caution">
    <text evidence="1">The sequence shown here is derived from an EMBL/GenBank/DDBJ whole genome shotgun (WGS) entry which is preliminary data.</text>
</comment>
<organism evidence="1 2">
    <name type="scientific">[Myrmecia] bisecta</name>
    <dbReference type="NCBI Taxonomy" id="41462"/>
    <lineage>
        <taxon>Eukaryota</taxon>
        <taxon>Viridiplantae</taxon>
        <taxon>Chlorophyta</taxon>
        <taxon>core chlorophytes</taxon>
        <taxon>Trebouxiophyceae</taxon>
        <taxon>Trebouxiales</taxon>
        <taxon>Trebouxiaceae</taxon>
        <taxon>Myrmecia</taxon>
    </lineage>
</organism>
<dbReference type="AlphaFoldDB" id="A0AAW1PLG5"/>